<name>A0A1W0CI33_9NEIS</name>
<dbReference type="RefSeq" id="WP_081556542.1">
    <property type="nucleotide sequence ID" value="NZ_MUKV01000033.1"/>
</dbReference>
<dbReference type="Proteomes" id="UP000192721">
    <property type="component" value="Unassembled WGS sequence"/>
</dbReference>
<gene>
    <name evidence="1" type="primary">ubiT</name>
    <name evidence="3" type="ORF">B0T45_18935</name>
</gene>
<comment type="caution">
    <text evidence="3">The sequence shown here is derived from an EMBL/GenBank/DDBJ whole genome shotgun (WGS) entry which is preliminary data.</text>
</comment>
<proteinExistence type="inferred from homology"/>
<comment type="pathway">
    <text evidence="1">Cofactor biosynthesis; ubiquinone biosynthesis.</text>
</comment>
<dbReference type="AlphaFoldDB" id="A0A1W0CI33"/>
<dbReference type="HAMAP" id="MF_02231">
    <property type="entry name" value="UbiT"/>
    <property type="match status" value="1"/>
</dbReference>
<dbReference type="Gene3D" id="3.30.1050.10">
    <property type="entry name" value="SCP2 sterol-binding domain"/>
    <property type="match status" value="1"/>
</dbReference>
<dbReference type="EMBL" id="MUKV01000033">
    <property type="protein sequence ID" value="OQS34318.1"/>
    <property type="molecule type" value="Genomic_DNA"/>
</dbReference>
<evidence type="ECO:0000259" key="2">
    <source>
        <dbReference type="Pfam" id="PF02036"/>
    </source>
</evidence>
<organism evidence="3 4">
    <name type="scientific">Chromobacterium haemolyticum</name>
    <dbReference type="NCBI Taxonomy" id="394935"/>
    <lineage>
        <taxon>Bacteria</taxon>
        <taxon>Pseudomonadati</taxon>
        <taxon>Pseudomonadota</taxon>
        <taxon>Betaproteobacteria</taxon>
        <taxon>Neisseriales</taxon>
        <taxon>Chromobacteriaceae</taxon>
        <taxon>Chromobacterium</taxon>
    </lineage>
</organism>
<dbReference type="InterPro" id="IPR003033">
    <property type="entry name" value="SCP2_sterol-bd_dom"/>
</dbReference>
<dbReference type="InterPro" id="IPR036527">
    <property type="entry name" value="SCP2_sterol-bd_dom_sf"/>
</dbReference>
<evidence type="ECO:0000313" key="3">
    <source>
        <dbReference type="EMBL" id="OQS34318.1"/>
    </source>
</evidence>
<evidence type="ECO:0000256" key="1">
    <source>
        <dbReference type="HAMAP-Rule" id="MF_02231"/>
    </source>
</evidence>
<dbReference type="InterPro" id="IPR016830">
    <property type="entry name" value="UbiT"/>
</dbReference>
<dbReference type="Pfam" id="PF02036">
    <property type="entry name" value="SCP2"/>
    <property type="match status" value="1"/>
</dbReference>
<sequence>MRIPDLALPSAAAALLSRLPAAPPAWLLAASLNQLARRGVLPADMTLLTGRRFAIRVLDAGLTLRFRADEQGFRRDQEDHAPDLQLSATLADFARMMLREEDPDTLFFHRKLLIEGDTELGLIVKNLLDSVDWSATPLGRFMAV</sequence>
<reference evidence="3 4" key="1">
    <citation type="submission" date="2017-02" db="EMBL/GenBank/DDBJ databases">
        <title>Chromobacterium haemolyticum H5244.</title>
        <authorList>
            <person name="Gulvik C.A."/>
        </authorList>
    </citation>
    <scope>NUCLEOTIDE SEQUENCE [LARGE SCALE GENOMIC DNA]</scope>
    <source>
        <strain evidence="3 4">H5244</strain>
    </source>
</reference>
<comment type="function">
    <text evidence="1">Required for O(2)-independent ubiquinone (coenzyme Q) biosynthesis. Likely functions as an accessory factor.</text>
</comment>
<keyword evidence="1" id="KW-0831">Ubiquinone biosynthesis</keyword>
<dbReference type="SUPFAM" id="SSF55718">
    <property type="entry name" value="SCP-like"/>
    <property type="match status" value="1"/>
</dbReference>
<dbReference type="GO" id="GO:0006744">
    <property type="term" value="P:ubiquinone biosynthetic process"/>
    <property type="evidence" value="ECO:0007669"/>
    <property type="project" value="UniProtKB-UniRule"/>
</dbReference>
<evidence type="ECO:0000313" key="4">
    <source>
        <dbReference type="Proteomes" id="UP000192721"/>
    </source>
</evidence>
<dbReference type="UniPathway" id="UPA00232"/>
<accession>A0A1W0CI33</accession>
<protein>
    <recommendedName>
        <fullName evidence="1">Ubiquinone biosynthesis accessory factor UbiT</fullName>
    </recommendedName>
</protein>
<feature type="domain" description="SCP2" evidence="2">
    <location>
        <begin position="33"/>
        <end position="129"/>
    </location>
</feature>
<comment type="similarity">
    <text evidence="1">Belongs to the UbiT family.</text>
</comment>